<dbReference type="CDD" id="cd02809">
    <property type="entry name" value="alpha_hydroxyacid_oxid_FMN"/>
    <property type="match status" value="1"/>
</dbReference>
<dbReference type="Gene3D" id="3.20.20.70">
    <property type="entry name" value="Aldolase class I"/>
    <property type="match status" value="1"/>
</dbReference>
<accession>A0ABX0WQS7</accession>
<dbReference type="InterPro" id="IPR012133">
    <property type="entry name" value="Alpha-hydoxy_acid_DH_FMN"/>
</dbReference>
<reference evidence="5 6" key="1">
    <citation type="submission" date="2020-03" db="EMBL/GenBank/DDBJ databases">
        <title>Genomic Encyclopedia of Type Strains, Phase IV (KMG-IV): sequencing the most valuable type-strain genomes for metagenomic binning, comparative biology and taxonomic classification.</title>
        <authorList>
            <person name="Goeker M."/>
        </authorList>
    </citation>
    <scope>NUCLEOTIDE SEQUENCE [LARGE SCALE GENOMIC DNA]</scope>
    <source>
        <strain evidence="5 6">DSM 26613</strain>
    </source>
</reference>
<evidence type="ECO:0000259" key="4">
    <source>
        <dbReference type="PROSITE" id="PS51349"/>
    </source>
</evidence>
<gene>
    <name evidence="5" type="ORF">GGR41_001091</name>
</gene>
<comment type="caution">
    <text evidence="5">The sequence shown here is derived from an EMBL/GenBank/DDBJ whole genome shotgun (WGS) entry which is preliminary data.</text>
</comment>
<keyword evidence="6" id="KW-1185">Reference proteome</keyword>
<dbReference type="EMBL" id="JAATIZ010000002">
    <property type="protein sequence ID" value="NJB64862.1"/>
    <property type="molecule type" value="Genomic_DNA"/>
</dbReference>
<keyword evidence="2 5" id="KW-0560">Oxidoreductase</keyword>
<dbReference type="Pfam" id="PF01070">
    <property type="entry name" value="FMN_dh"/>
    <property type="match status" value="1"/>
</dbReference>
<dbReference type="RefSeq" id="WP_167660987.1">
    <property type="nucleotide sequence ID" value="NZ_BMCQ01000001.1"/>
</dbReference>
<sequence length="369" mass="39534">MTTILPPLTAIPAEIVAVQDYVPYAYERMSAQAWAYFSGGAADEQLMRRNEAGAPYRIWPRVLNDLSHASTQLQLLGQTYAYPLFLAPVAYQKLAHTQGELASALAAAAMQTPFIISMQASQTIEAIAHHAPGPQWLQWYWQPDTQATERLLQRAVAAGIQAIVLTVDAPVNGIRNTEQRAQFALPEPVAAVNLKDMHIPVPPVVGAGQSPLFGTGYLATRPTWHEVAQFIKHSPLPVLLKGILHPLDAQQAVEIGAAGVIISNHGGRVLDASPTAWEVLPLIVQAVDRRIPILMDGGIRRGTDIFVALALGAQAVLIGRPYVYALAAAGAAGVAHVLHILRTELEVAMALAGCAQLADINKANLMPLG</sequence>
<evidence type="ECO:0000256" key="3">
    <source>
        <dbReference type="ARBA" id="ARBA00024042"/>
    </source>
</evidence>
<comment type="cofactor">
    <cofactor evidence="1">
        <name>FMN</name>
        <dbReference type="ChEBI" id="CHEBI:58210"/>
    </cofactor>
</comment>
<evidence type="ECO:0000313" key="6">
    <source>
        <dbReference type="Proteomes" id="UP000783934"/>
    </source>
</evidence>
<dbReference type="PANTHER" id="PTHR10578:SF143">
    <property type="entry name" value="FMN-DEPENDENT ALPHA-HYDROXY ACID DEHYDROGENASE PB1A11.03"/>
    <property type="match status" value="1"/>
</dbReference>
<feature type="domain" description="FMN hydroxy acid dehydrogenase" evidence="4">
    <location>
        <begin position="10"/>
        <end position="369"/>
    </location>
</feature>
<dbReference type="InterPro" id="IPR037396">
    <property type="entry name" value="FMN_HAD"/>
</dbReference>
<dbReference type="InterPro" id="IPR000262">
    <property type="entry name" value="FMN-dep_DH"/>
</dbReference>
<dbReference type="InterPro" id="IPR013785">
    <property type="entry name" value="Aldolase_TIM"/>
</dbReference>
<evidence type="ECO:0000256" key="1">
    <source>
        <dbReference type="ARBA" id="ARBA00001917"/>
    </source>
</evidence>
<dbReference type="PANTHER" id="PTHR10578">
    <property type="entry name" value="S -2-HYDROXY-ACID OXIDASE-RELATED"/>
    <property type="match status" value="1"/>
</dbReference>
<evidence type="ECO:0000313" key="5">
    <source>
        <dbReference type="EMBL" id="NJB64862.1"/>
    </source>
</evidence>
<dbReference type="EC" id="1.1.3.46" evidence="5"/>
<dbReference type="GO" id="GO:0016491">
    <property type="term" value="F:oxidoreductase activity"/>
    <property type="evidence" value="ECO:0007669"/>
    <property type="project" value="UniProtKB-KW"/>
</dbReference>
<organism evidence="5 6">
    <name type="scientific">Paenalcaligenes hominis</name>
    <dbReference type="NCBI Taxonomy" id="643674"/>
    <lineage>
        <taxon>Bacteria</taxon>
        <taxon>Pseudomonadati</taxon>
        <taxon>Pseudomonadota</taxon>
        <taxon>Betaproteobacteria</taxon>
        <taxon>Burkholderiales</taxon>
        <taxon>Alcaligenaceae</taxon>
        <taxon>Paenalcaligenes</taxon>
    </lineage>
</organism>
<protein>
    <submittedName>
        <fullName evidence="5">4-hydroxymandelate oxidase</fullName>
        <ecNumber evidence="5">1.1.3.46</ecNumber>
    </submittedName>
</protein>
<evidence type="ECO:0000256" key="2">
    <source>
        <dbReference type="ARBA" id="ARBA00023002"/>
    </source>
</evidence>
<dbReference type="Proteomes" id="UP000783934">
    <property type="component" value="Unassembled WGS sequence"/>
</dbReference>
<comment type="similarity">
    <text evidence="3">Belongs to the FMN-dependent alpha-hydroxy acid dehydrogenase family.</text>
</comment>
<name>A0ABX0WQS7_9BURK</name>
<proteinExistence type="inferred from homology"/>
<dbReference type="SUPFAM" id="SSF51395">
    <property type="entry name" value="FMN-linked oxidoreductases"/>
    <property type="match status" value="1"/>
</dbReference>
<dbReference type="PROSITE" id="PS51349">
    <property type="entry name" value="FMN_HYDROXY_ACID_DH_2"/>
    <property type="match status" value="1"/>
</dbReference>
<dbReference type="PIRSF" id="PIRSF000138">
    <property type="entry name" value="Al-hdrx_acd_dh"/>
    <property type="match status" value="1"/>
</dbReference>